<name>A0A8H3MHQ1_9GLOM</name>
<dbReference type="OrthoDB" id="2356848at2759"/>
<protein>
    <submittedName>
        <fullName evidence="1">Uncharacterized protein</fullName>
    </submittedName>
</protein>
<organism evidence="1 2">
    <name type="scientific">Rhizophagus clarus</name>
    <dbReference type="NCBI Taxonomy" id="94130"/>
    <lineage>
        <taxon>Eukaryota</taxon>
        <taxon>Fungi</taxon>
        <taxon>Fungi incertae sedis</taxon>
        <taxon>Mucoromycota</taxon>
        <taxon>Glomeromycotina</taxon>
        <taxon>Glomeromycetes</taxon>
        <taxon>Glomerales</taxon>
        <taxon>Glomeraceae</taxon>
        <taxon>Rhizophagus</taxon>
    </lineage>
</organism>
<dbReference type="AlphaFoldDB" id="A0A8H3MHQ1"/>
<reference evidence="1" key="1">
    <citation type="submission" date="2019-10" db="EMBL/GenBank/DDBJ databases">
        <title>Conservation and host-specific expression of non-tandemly repeated heterogenous ribosome RNA gene in arbuscular mycorrhizal fungi.</title>
        <authorList>
            <person name="Maeda T."/>
            <person name="Kobayashi Y."/>
            <person name="Nakagawa T."/>
            <person name="Ezawa T."/>
            <person name="Yamaguchi K."/>
            <person name="Bino T."/>
            <person name="Nishimoto Y."/>
            <person name="Shigenobu S."/>
            <person name="Kawaguchi M."/>
        </authorList>
    </citation>
    <scope>NUCLEOTIDE SEQUENCE</scope>
    <source>
        <strain evidence="1">HR1</strain>
    </source>
</reference>
<comment type="caution">
    <text evidence="1">The sequence shown here is derived from an EMBL/GenBank/DDBJ whole genome shotgun (WGS) entry which is preliminary data.</text>
</comment>
<evidence type="ECO:0000313" key="2">
    <source>
        <dbReference type="Proteomes" id="UP000615446"/>
    </source>
</evidence>
<proteinExistence type="predicted"/>
<accession>A0A8H3MHQ1</accession>
<gene>
    <name evidence="1" type="ORF">RCL2_002932700</name>
</gene>
<sequence>MTSVIKSPLGGGFEGTYEEHIEYIGMRCIFDTETPSEWRNRIWDRLMYFRNKKYYTFGEKDCFYARKASSHLVDGQKIYPFYGMAICYSCNELIYLGIEHLSVGVRCVYNALEGKFITEKFRDISFNRTHWGMYQHWATACTGNRFCKLNFKEYMEMKQRIPLDKWMSFHQYDLQINQFGKFRRRGPYTSIIDNNYILENFGIYAEEKLYSYALWLENVSRRIRRIRQRRAFLSAPNCKSNTSELYISSLFAKQNNLLPLNYNLNHPKSTAMRDDEWIIEKKWQLSVRLANVIYGIAFKKLYQQGYIIVKGSDWTNQLKWLQNPEYYHIDKDNIEYLIRVTEFEKYKADSWPLLLSGQASKIKKCLALFSHLSPT</sequence>
<dbReference type="Proteomes" id="UP000615446">
    <property type="component" value="Unassembled WGS sequence"/>
</dbReference>
<dbReference type="EMBL" id="BLAL01000318">
    <property type="protein sequence ID" value="GET02974.1"/>
    <property type="molecule type" value="Genomic_DNA"/>
</dbReference>
<evidence type="ECO:0000313" key="1">
    <source>
        <dbReference type="EMBL" id="GET02974.1"/>
    </source>
</evidence>